<dbReference type="AlphaFoldDB" id="A0AAN9IQX1"/>
<gene>
    <name evidence="2" type="ORF">RJT34_19366</name>
</gene>
<organism evidence="2 3">
    <name type="scientific">Clitoria ternatea</name>
    <name type="common">Butterfly pea</name>
    <dbReference type="NCBI Taxonomy" id="43366"/>
    <lineage>
        <taxon>Eukaryota</taxon>
        <taxon>Viridiplantae</taxon>
        <taxon>Streptophyta</taxon>
        <taxon>Embryophyta</taxon>
        <taxon>Tracheophyta</taxon>
        <taxon>Spermatophyta</taxon>
        <taxon>Magnoliopsida</taxon>
        <taxon>eudicotyledons</taxon>
        <taxon>Gunneridae</taxon>
        <taxon>Pentapetalae</taxon>
        <taxon>rosids</taxon>
        <taxon>fabids</taxon>
        <taxon>Fabales</taxon>
        <taxon>Fabaceae</taxon>
        <taxon>Papilionoideae</taxon>
        <taxon>50 kb inversion clade</taxon>
        <taxon>NPAAA clade</taxon>
        <taxon>indigoferoid/millettioid clade</taxon>
        <taxon>Phaseoleae</taxon>
        <taxon>Clitoria</taxon>
    </lineage>
</organism>
<dbReference type="EMBL" id="JAYKXN010000005">
    <property type="protein sequence ID" value="KAK7284617.1"/>
    <property type="molecule type" value="Genomic_DNA"/>
</dbReference>
<feature type="compositionally biased region" description="Basic and acidic residues" evidence="1">
    <location>
        <begin position="93"/>
        <end position="104"/>
    </location>
</feature>
<feature type="compositionally biased region" description="Polar residues" evidence="1">
    <location>
        <begin position="16"/>
        <end position="34"/>
    </location>
</feature>
<evidence type="ECO:0000256" key="1">
    <source>
        <dbReference type="SAM" id="MobiDB-lite"/>
    </source>
</evidence>
<feature type="region of interest" description="Disordered" evidence="1">
    <location>
        <begin position="84"/>
        <end position="104"/>
    </location>
</feature>
<comment type="caution">
    <text evidence="2">The sequence shown here is derived from an EMBL/GenBank/DDBJ whole genome shotgun (WGS) entry which is preliminary data.</text>
</comment>
<name>A0AAN9IQX1_CLITE</name>
<protein>
    <submittedName>
        <fullName evidence="2">Uncharacterized protein</fullName>
    </submittedName>
</protein>
<sequence>MKQSLSDDLFVPMTYVKTSPKQDAPSGNTSSPLSRQRKDALLDNISFVVVKTLLGGSAAPSVARPFLSEFFPFVPSEPFAATARSLRQRRRQRESSVEDDKDKA</sequence>
<accession>A0AAN9IQX1</accession>
<evidence type="ECO:0000313" key="3">
    <source>
        <dbReference type="Proteomes" id="UP001359559"/>
    </source>
</evidence>
<proteinExistence type="predicted"/>
<feature type="region of interest" description="Disordered" evidence="1">
    <location>
        <begin position="16"/>
        <end position="36"/>
    </location>
</feature>
<evidence type="ECO:0000313" key="2">
    <source>
        <dbReference type="EMBL" id="KAK7284617.1"/>
    </source>
</evidence>
<dbReference type="Proteomes" id="UP001359559">
    <property type="component" value="Unassembled WGS sequence"/>
</dbReference>
<keyword evidence="3" id="KW-1185">Reference proteome</keyword>
<reference evidence="2 3" key="1">
    <citation type="submission" date="2024-01" db="EMBL/GenBank/DDBJ databases">
        <title>The genomes of 5 underutilized Papilionoideae crops provide insights into root nodulation and disease resistance.</title>
        <authorList>
            <person name="Yuan L."/>
        </authorList>
    </citation>
    <scope>NUCLEOTIDE SEQUENCE [LARGE SCALE GENOMIC DNA]</scope>
    <source>
        <strain evidence="2">LY-2023</strain>
        <tissue evidence="2">Leaf</tissue>
    </source>
</reference>